<dbReference type="OrthoDB" id="3786257at2"/>
<keyword evidence="2" id="KW-1185">Reference proteome</keyword>
<reference evidence="2" key="1">
    <citation type="submission" date="2016-10" db="EMBL/GenBank/DDBJ databases">
        <authorList>
            <person name="Varghese N."/>
            <person name="Submissions S."/>
        </authorList>
    </citation>
    <scope>NUCLEOTIDE SEQUENCE [LARGE SCALE GENOMIC DNA]</scope>
    <source>
        <strain evidence="2">DSM 21368</strain>
    </source>
</reference>
<organism evidence="1 2">
    <name type="scientific">Ruania alba</name>
    <dbReference type="NCBI Taxonomy" id="648782"/>
    <lineage>
        <taxon>Bacteria</taxon>
        <taxon>Bacillati</taxon>
        <taxon>Actinomycetota</taxon>
        <taxon>Actinomycetes</taxon>
        <taxon>Micrococcales</taxon>
        <taxon>Ruaniaceae</taxon>
        <taxon>Ruania</taxon>
    </lineage>
</organism>
<evidence type="ECO:0000313" key="2">
    <source>
        <dbReference type="Proteomes" id="UP000199220"/>
    </source>
</evidence>
<dbReference type="AlphaFoldDB" id="A0A1H5LCQ3"/>
<evidence type="ECO:0000313" key="1">
    <source>
        <dbReference type="EMBL" id="SEE74764.1"/>
    </source>
</evidence>
<sequence length="240" mass="25421">MKPSMDREFGTALRAELVRRAATARRRRWLALGGGLTLAAGIPTAAYAVHQLQAGVNELVVSPPVTEVHTGPAEVDLGPVPEGADQVWFDLTCLDGGEVNLPDGAAVTCSAGERSSGPLPLWKGRDAPIGDDGVLTVDAPADMAWQISLWYQEVVVEPFAVNENGQTYGTPNEVYGEPDLILAAATNGEVGYVYAEDLNHAFGPEPTSPTEAVEYTERTAGLVPVYEVDGETQIGQFCIG</sequence>
<dbReference type="RefSeq" id="WP_089773646.1">
    <property type="nucleotide sequence ID" value="NZ_FNTX01000002.1"/>
</dbReference>
<dbReference type="STRING" id="648782.SAMN04488554_2736"/>
<accession>A0A1H5LCQ3</accession>
<name>A0A1H5LCQ3_9MICO</name>
<dbReference type="Proteomes" id="UP000199220">
    <property type="component" value="Unassembled WGS sequence"/>
</dbReference>
<proteinExistence type="predicted"/>
<gene>
    <name evidence="1" type="ORF">SAMN04488554_2736</name>
</gene>
<dbReference type="EMBL" id="FNTX01000002">
    <property type="protein sequence ID" value="SEE74764.1"/>
    <property type="molecule type" value="Genomic_DNA"/>
</dbReference>
<protein>
    <submittedName>
        <fullName evidence="1">Uncharacterized protein</fullName>
    </submittedName>
</protein>